<evidence type="ECO:0000256" key="8">
    <source>
        <dbReference type="SAM" id="SignalP"/>
    </source>
</evidence>
<comment type="subcellular location">
    <subcellularLocation>
        <location evidence="1">Cell outer membrane</location>
        <topology evidence="1">Multi-pass membrane protein</topology>
    </subcellularLocation>
</comment>
<dbReference type="SUPFAM" id="SSF49464">
    <property type="entry name" value="Carboxypeptidase regulatory domain-like"/>
    <property type="match status" value="1"/>
</dbReference>
<keyword evidence="3" id="KW-1134">Transmembrane beta strand</keyword>
<keyword evidence="7" id="KW-0998">Cell outer membrane</keyword>
<evidence type="ECO:0000259" key="9">
    <source>
        <dbReference type="Pfam" id="PF07715"/>
    </source>
</evidence>
<feature type="domain" description="TonB-dependent receptor plug" evidence="9">
    <location>
        <begin position="145"/>
        <end position="220"/>
    </location>
</feature>
<evidence type="ECO:0000256" key="7">
    <source>
        <dbReference type="ARBA" id="ARBA00023237"/>
    </source>
</evidence>
<dbReference type="GO" id="GO:0015344">
    <property type="term" value="F:siderophore uptake transmembrane transporter activity"/>
    <property type="evidence" value="ECO:0007669"/>
    <property type="project" value="TreeGrafter"/>
</dbReference>
<proteinExistence type="predicted"/>
<dbReference type="PANTHER" id="PTHR30069">
    <property type="entry name" value="TONB-DEPENDENT OUTER MEMBRANE RECEPTOR"/>
    <property type="match status" value="1"/>
</dbReference>
<keyword evidence="2" id="KW-0813">Transport</keyword>
<evidence type="ECO:0000256" key="1">
    <source>
        <dbReference type="ARBA" id="ARBA00004571"/>
    </source>
</evidence>
<evidence type="ECO:0000259" key="10">
    <source>
        <dbReference type="Pfam" id="PF14905"/>
    </source>
</evidence>
<name>A0A8J6PL56_9FLAO</name>
<feature type="chain" id="PRO_5035322591" evidence="8">
    <location>
        <begin position="19"/>
        <end position="810"/>
    </location>
</feature>
<dbReference type="Pfam" id="PF14905">
    <property type="entry name" value="OMP_b-brl_3"/>
    <property type="match status" value="1"/>
</dbReference>
<dbReference type="RefSeq" id="WP_216714757.1">
    <property type="nucleotide sequence ID" value="NZ_JACVEL010000015.1"/>
</dbReference>
<dbReference type="InterPro" id="IPR036942">
    <property type="entry name" value="Beta-barrel_TonB_sf"/>
</dbReference>
<dbReference type="Proteomes" id="UP000652681">
    <property type="component" value="Unassembled WGS sequence"/>
</dbReference>
<keyword evidence="5 8" id="KW-0732">Signal</keyword>
<dbReference type="GO" id="GO:0044718">
    <property type="term" value="P:siderophore transmembrane transport"/>
    <property type="evidence" value="ECO:0007669"/>
    <property type="project" value="TreeGrafter"/>
</dbReference>
<dbReference type="PANTHER" id="PTHR30069:SF29">
    <property type="entry name" value="HEMOGLOBIN AND HEMOGLOBIN-HAPTOGLOBIN-BINDING PROTEIN 1-RELATED"/>
    <property type="match status" value="1"/>
</dbReference>
<dbReference type="Gene3D" id="2.60.40.1120">
    <property type="entry name" value="Carboxypeptidase-like, regulatory domain"/>
    <property type="match status" value="1"/>
</dbReference>
<dbReference type="EMBL" id="JACVEL010000015">
    <property type="protein sequence ID" value="MBC9813791.1"/>
    <property type="molecule type" value="Genomic_DNA"/>
</dbReference>
<keyword evidence="4" id="KW-0812">Transmembrane</keyword>
<dbReference type="InterPro" id="IPR037066">
    <property type="entry name" value="Plug_dom_sf"/>
</dbReference>
<sequence length="810" mass="91142">MTRYYFFFLLFLPVITFGQTTVSGEVADSVTGQAMEFVSVKLFTEKDSVLKTGAYTDEKGKFIMDNIPGGNYYIVVGFSGYEDKQISSVKLTGQPVYSIGRVALAPVNLKQIDELVVVGKMEVLSAGIDKKVYNVDQDIVARGAGADEVLNNIPSITLDEEGRVSLRGEGSVTILINGQPSSLTGSGGDLLSSIPASTIERIEVVTNPSAKYDPDGTSGIINIVLKKNKVRGINGQIAATGGIPGHDHKLNAALSFRNDKLNVYGSYAFDYMEGYRNNFGDIERVIGTDSLMNLNQTRYGTDFKRGHMARLGLDWYLSNNSTFGISGNGQISARRRTGDQLNEQFIASESVTNEWVRRSEEPENRKGIDLNAYFNHNFKNELSKFSSSINYSTSDRTEDGYFSQDYRVFGGAITTMNTIYQNQYSASNDGIFTAQADYEQIVPKIKARYEVGIKAILRDEKLNSSSASYDYALQDFVTDTFATYDYKYNENVYSAYGTFGQELGKLKYQAGLRGEYVLQDPRLLSENKTYTKEYAQLYPSAHVRYATGERSEISFGYSRRINRPNSRDLNPFTNYSDPFNLRTGNPDLKPEFIHSFDLGYTQTFKSMSLTGSVYYRHTTDVIQRVKIFYDDNTAAVTMANIDVSQTVGGELIFQFRPLPWWRNTISFNGNYIDYQNASTASDNWNNSGFNWGVKYNGSIDFWKKTATFQVNATYNAPRVTAQGIIYLWNFVDIAVQKQFFGKKFSVGVKLADVFNTKGFKMRIDQPTLRQYSDFDFQTRRVYLTLTYNFGKMEFSQKQLPKDTEGGGGDF</sequence>
<evidence type="ECO:0000256" key="5">
    <source>
        <dbReference type="ARBA" id="ARBA00022729"/>
    </source>
</evidence>
<feature type="domain" description="Outer membrane protein beta-barrel" evidence="10">
    <location>
        <begin position="376"/>
        <end position="787"/>
    </location>
</feature>
<evidence type="ECO:0000313" key="11">
    <source>
        <dbReference type="EMBL" id="MBC9813791.1"/>
    </source>
</evidence>
<dbReference type="SUPFAM" id="SSF56935">
    <property type="entry name" value="Porins"/>
    <property type="match status" value="1"/>
</dbReference>
<dbReference type="Pfam" id="PF13620">
    <property type="entry name" value="CarboxypepD_reg"/>
    <property type="match status" value="1"/>
</dbReference>
<keyword evidence="12" id="KW-1185">Reference proteome</keyword>
<evidence type="ECO:0000256" key="2">
    <source>
        <dbReference type="ARBA" id="ARBA00022448"/>
    </source>
</evidence>
<protein>
    <submittedName>
        <fullName evidence="11">TonB-dependent receptor</fullName>
    </submittedName>
</protein>
<evidence type="ECO:0000313" key="12">
    <source>
        <dbReference type="Proteomes" id="UP000652681"/>
    </source>
</evidence>
<dbReference type="InterPro" id="IPR012910">
    <property type="entry name" value="Plug_dom"/>
</dbReference>
<evidence type="ECO:0000256" key="6">
    <source>
        <dbReference type="ARBA" id="ARBA00023136"/>
    </source>
</evidence>
<evidence type="ECO:0000256" key="4">
    <source>
        <dbReference type="ARBA" id="ARBA00022692"/>
    </source>
</evidence>
<dbReference type="Pfam" id="PF07715">
    <property type="entry name" value="Plug"/>
    <property type="match status" value="1"/>
</dbReference>
<dbReference type="Gene3D" id="2.170.130.10">
    <property type="entry name" value="TonB-dependent receptor, plug domain"/>
    <property type="match status" value="1"/>
</dbReference>
<keyword evidence="11" id="KW-0675">Receptor</keyword>
<organism evidence="11 12">
    <name type="scientific">Taishania pollutisoli</name>
    <dbReference type="NCBI Taxonomy" id="2766479"/>
    <lineage>
        <taxon>Bacteria</taxon>
        <taxon>Pseudomonadati</taxon>
        <taxon>Bacteroidota</taxon>
        <taxon>Flavobacteriia</taxon>
        <taxon>Flavobacteriales</taxon>
        <taxon>Crocinitomicaceae</taxon>
        <taxon>Taishania</taxon>
    </lineage>
</organism>
<feature type="signal peptide" evidence="8">
    <location>
        <begin position="1"/>
        <end position="18"/>
    </location>
</feature>
<evidence type="ECO:0000256" key="3">
    <source>
        <dbReference type="ARBA" id="ARBA00022452"/>
    </source>
</evidence>
<keyword evidence="6" id="KW-0472">Membrane</keyword>
<dbReference type="InterPro" id="IPR039426">
    <property type="entry name" value="TonB-dep_rcpt-like"/>
</dbReference>
<dbReference type="GO" id="GO:0009279">
    <property type="term" value="C:cell outer membrane"/>
    <property type="evidence" value="ECO:0007669"/>
    <property type="project" value="UniProtKB-SubCell"/>
</dbReference>
<dbReference type="Gene3D" id="2.40.170.20">
    <property type="entry name" value="TonB-dependent receptor, beta-barrel domain"/>
    <property type="match status" value="1"/>
</dbReference>
<reference evidence="11" key="1">
    <citation type="submission" date="2020-09" db="EMBL/GenBank/DDBJ databases">
        <title>Taishania pollutisoli gen. nov., sp. nov., Isolated from Tetrabromobisphenol A-Contaminated Soil.</title>
        <authorList>
            <person name="Chen Q."/>
        </authorList>
    </citation>
    <scope>NUCLEOTIDE SEQUENCE</scope>
    <source>
        <strain evidence="11">CZZ-1</strain>
    </source>
</reference>
<dbReference type="InterPro" id="IPR008969">
    <property type="entry name" value="CarboxyPept-like_regulatory"/>
</dbReference>
<accession>A0A8J6PL56</accession>
<gene>
    <name evidence="11" type="ORF">H9Y05_15050</name>
</gene>
<dbReference type="AlphaFoldDB" id="A0A8J6PL56"/>
<dbReference type="InterPro" id="IPR041700">
    <property type="entry name" value="OMP_b-brl_3"/>
</dbReference>
<comment type="caution">
    <text evidence="11">The sequence shown here is derived from an EMBL/GenBank/DDBJ whole genome shotgun (WGS) entry which is preliminary data.</text>
</comment>